<accession>A0ABR3A9T3</accession>
<dbReference type="Gene3D" id="3.40.50.1820">
    <property type="entry name" value="alpha/beta hydrolase"/>
    <property type="match status" value="1"/>
</dbReference>
<protein>
    <recommendedName>
        <fullName evidence="3">AB hydrolase-1 domain-containing protein</fullName>
    </recommendedName>
</protein>
<sequence length="251" mass="27796">MSPSASRLEPGSICKQLLKTRKARPLPAGLKKLSLDGREGELEVIANEDTSDVSERRKKAPLLMIHGAMGSARCYERAEVMDSLIDQKRSTAFNLKTMKEFSSDTEAVVKHIRSTSNLSSILVGHSNGGGQCQSSVSALPPNTFSGLVHLAPSPPTGNLSIFLAWLRLDWLFVPRAIWHKGDIMNPVSIPELVRKAFFCDGYGRGDNSGELMEKFVEVDDVKKYLEDCVVDAYRFSWDIVKGAGHHLLWDH</sequence>
<keyword evidence="2" id="KW-1185">Reference proteome</keyword>
<name>A0ABR3A9T3_9AGAR</name>
<proteinExistence type="predicted"/>
<dbReference type="EMBL" id="JBBXMP010000008">
    <property type="protein sequence ID" value="KAL0070147.1"/>
    <property type="molecule type" value="Genomic_DNA"/>
</dbReference>
<gene>
    <name evidence="1" type="ORF">AAF712_002637</name>
</gene>
<evidence type="ECO:0008006" key="3">
    <source>
        <dbReference type="Google" id="ProtNLM"/>
    </source>
</evidence>
<comment type="caution">
    <text evidence="1">The sequence shown here is derived from an EMBL/GenBank/DDBJ whole genome shotgun (WGS) entry which is preliminary data.</text>
</comment>
<dbReference type="Proteomes" id="UP001437256">
    <property type="component" value="Unassembled WGS sequence"/>
</dbReference>
<evidence type="ECO:0000313" key="1">
    <source>
        <dbReference type="EMBL" id="KAL0070147.1"/>
    </source>
</evidence>
<evidence type="ECO:0000313" key="2">
    <source>
        <dbReference type="Proteomes" id="UP001437256"/>
    </source>
</evidence>
<reference evidence="1 2" key="1">
    <citation type="submission" date="2024-05" db="EMBL/GenBank/DDBJ databases">
        <title>A draft genome resource for the thread blight pathogen Marasmius tenuissimus strain MS-2.</title>
        <authorList>
            <person name="Yulfo-Soto G.E."/>
            <person name="Baruah I.K."/>
            <person name="Amoako-Attah I."/>
            <person name="Bukari Y."/>
            <person name="Meinhardt L.W."/>
            <person name="Bailey B.A."/>
            <person name="Cohen S.P."/>
        </authorList>
    </citation>
    <scope>NUCLEOTIDE SEQUENCE [LARGE SCALE GENOMIC DNA]</scope>
    <source>
        <strain evidence="1 2">MS-2</strain>
    </source>
</reference>
<dbReference type="SUPFAM" id="SSF53474">
    <property type="entry name" value="alpha/beta-Hydrolases"/>
    <property type="match status" value="1"/>
</dbReference>
<organism evidence="1 2">
    <name type="scientific">Marasmius tenuissimus</name>
    <dbReference type="NCBI Taxonomy" id="585030"/>
    <lineage>
        <taxon>Eukaryota</taxon>
        <taxon>Fungi</taxon>
        <taxon>Dikarya</taxon>
        <taxon>Basidiomycota</taxon>
        <taxon>Agaricomycotina</taxon>
        <taxon>Agaricomycetes</taxon>
        <taxon>Agaricomycetidae</taxon>
        <taxon>Agaricales</taxon>
        <taxon>Marasmiineae</taxon>
        <taxon>Marasmiaceae</taxon>
        <taxon>Marasmius</taxon>
    </lineage>
</organism>
<dbReference type="InterPro" id="IPR029058">
    <property type="entry name" value="AB_hydrolase_fold"/>
</dbReference>